<keyword evidence="1" id="KW-0472">Membrane</keyword>
<keyword evidence="1" id="KW-1133">Transmembrane helix</keyword>
<dbReference type="AlphaFoldDB" id="V5FRU0"/>
<protein>
    <submittedName>
        <fullName evidence="2">Uncharacterized protein</fullName>
    </submittedName>
</protein>
<comment type="caution">
    <text evidence="2">The sequence shown here is derived from an EMBL/GenBank/DDBJ whole genome shotgun (WGS) entry which is preliminary data.</text>
</comment>
<feature type="transmembrane region" description="Helical" evidence="1">
    <location>
        <begin position="7"/>
        <end position="26"/>
    </location>
</feature>
<organism evidence="2 3">
    <name type="scientific">Vibrio halioticoli NBRC 102217</name>
    <dbReference type="NCBI Taxonomy" id="1219072"/>
    <lineage>
        <taxon>Bacteria</taxon>
        <taxon>Pseudomonadati</taxon>
        <taxon>Pseudomonadota</taxon>
        <taxon>Gammaproteobacteria</taxon>
        <taxon>Vibrionales</taxon>
        <taxon>Vibrionaceae</taxon>
        <taxon>Vibrio</taxon>
    </lineage>
</organism>
<reference evidence="2 3" key="2">
    <citation type="submission" date="2013-11" db="EMBL/GenBank/DDBJ databases">
        <title>Whole genome shotgun sequence of Vibrio halioticoli NBRC 102217.</title>
        <authorList>
            <person name="Isaki S."/>
            <person name="Kimura A."/>
            <person name="Ohji S."/>
            <person name="Hosoyama A."/>
            <person name="Fujita N."/>
            <person name="Hashimoto M."/>
            <person name="Hosoyama Y."/>
            <person name="Yamazoe A."/>
        </authorList>
    </citation>
    <scope>NUCLEOTIDE SEQUENCE [LARGE SCALE GENOMIC DNA]</scope>
    <source>
        <strain evidence="2 3">NBRC 102217</strain>
    </source>
</reference>
<dbReference type="RefSeq" id="WP_023405637.1">
    <property type="nucleotide sequence ID" value="NZ_BAUJ01000085.1"/>
</dbReference>
<reference evidence="2 3" key="1">
    <citation type="submission" date="2013-10" db="EMBL/GenBank/DDBJ databases">
        <authorList>
            <person name="Ichikawa N."/>
            <person name="Kimura A."/>
            <person name="Ohji S."/>
            <person name="Hosoyama A."/>
            <person name="Fujita N."/>
        </authorList>
    </citation>
    <scope>NUCLEOTIDE SEQUENCE [LARGE SCALE GENOMIC DNA]</scope>
    <source>
        <strain evidence="2 3">NBRC 102217</strain>
    </source>
</reference>
<dbReference type="Proteomes" id="UP000017800">
    <property type="component" value="Unassembled WGS sequence"/>
</dbReference>
<keyword evidence="3" id="KW-1185">Reference proteome</keyword>
<keyword evidence="1" id="KW-0812">Transmembrane</keyword>
<evidence type="ECO:0000313" key="3">
    <source>
        <dbReference type="Proteomes" id="UP000017800"/>
    </source>
</evidence>
<proteinExistence type="predicted"/>
<name>V5FRU0_9VIBR</name>
<sequence length="135" mass="15160">MINLSSSMIVKSILAIIAVIALMSLSNNTAQLLAAFLLLLPTVLCCVVILKTLRFFKPFVKNMLLRVLPEPPVPHYTLPRPRIQSEQKVSLKQVSLGERLMDVPAYARKETNTCYPMSLEVLKGIKPIQTHQTNF</sequence>
<dbReference type="EMBL" id="BAUJ01000085">
    <property type="protein sequence ID" value="GAD91347.1"/>
    <property type="molecule type" value="Genomic_DNA"/>
</dbReference>
<accession>V5FRU0</accession>
<evidence type="ECO:0000313" key="2">
    <source>
        <dbReference type="EMBL" id="GAD91347.1"/>
    </source>
</evidence>
<gene>
    <name evidence="2" type="ORF">VHA01S_085_00250</name>
</gene>
<feature type="transmembrane region" description="Helical" evidence="1">
    <location>
        <begin position="32"/>
        <end position="53"/>
    </location>
</feature>
<evidence type="ECO:0000256" key="1">
    <source>
        <dbReference type="SAM" id="Phobius"/>
    </source>
</evidence>